<name>A0A5C6FEH7_9BACT</name>
<dbReference type="AlphaFoldDB" id="A0A5C6FEH7"/>
<keyword evidence="3" id="KW-1185">Reference proteome</keyword>
<dbReference type="InterPro" id="IPR023296">
    <property type="entry name" value="Glyco_hydro_beta-prop_sf"/>
</dbReference>
<comment type="caution">
    <text evidence="2">The sequence shown here is derived from an EMBL/GenBank/DDBJ whole genome shotgun (WGS) entry which is preliminary data.</text>
</comment>
<proteinExistence type="predicted"/>
<dbReference type="Proteomes" id="UP000318288">
    <property type="component" value="Unassembled WGS sequence"/>
</dbReference>
<dbReference type="EMBL" id="SJPW01000002">
    <property type="protein sequence ID" value="TWU58594.1"/>
    <property type="molecule type" value="Genomic_DNA"/>
</dbReference>
<feature type="signal peptide" evidence="1">
    <location>
        <begin position="1"/>
        <end position="23"/>
    </location>
</feature>
<reference evidence="2 3" key="1">
    <citation type="submission" date="2019-02" db="EMBL/GenBank/DDBJ databases">
        <title>Deep-cultivation of Planctomycetes and their phenomic and genomic characterization uncovers novel biology.</title>
        <authorList>
            <person name="Wiegand S."/>
            <person name="Jogler M."/>
            <person name="Boedeker C."/>
            <person name="Pinto D."/>
            <person name="Vollmers J."/>
            <person name="Rivas-Marin E."/>
            <person name="Kohn T."/>
            <person name="Peeters S.H."/>
            <person name="Heuer A."/>
            <person name="Rast P."/>
            <person name="Oberbeckmann S."/>
            <person name="Bunk B."/>
            <person name="Jeske O."/>
            <person name="Meyerdierks A."/>
            <person name="Storesund J.E."/>
            <person name="Kallscheuer N."/>
            <person name="Luecker S."/>
            <person name="Lage O.M."/>
            <person name="Pohl T."/>
            <person name="Merkel B.J."/>
            <person name="Hornburger P."/>
            <person name="Mueller R.-W."/>
            <person name="Bruemmer F."/>
            <person name="Labrenz M."/>
            <person name="Spormann A.M."/>
            <person name="Op Den Camp H."/>
            <person name="Overmann J."/>
            <person name="Amann R."/>
            <person name="Jetten M.S.M."/>
            <person name="Mascher T."/>
            <person name="Medema M.H."/>
            <person name="Devos D.P."/>
            <person name="Kaster A.-K."/>
            <person name="Ovreas L."/>
            <person name="Rohde M."/>
            <person name="Galperin M.Y."/>
            <person name="Jogler C."/>
        </authorList>
    </citation>
    <scope>NUCLEOTIDE SEQUENCE [LARGE SCALE GENOMIC DNA]</scope>
    <source>
        <strain evidence="2 3">Poly51</strain>
    </source>
</reference>
<evidence type="ECO:0000313" key="2">
    <source>
        <dbReference type="EMBL" id="TWU58594.1"/>
    </source>
</evidence>
<sequence length="503" mass="56155" precursor="true">MNQYFLSSIVAVSLCSLVSTANAQNAWTVDSQSDWVDGMASQSDVKIQDGMAVPTGQTAALQSKLNSFDEKRSAKSITVTQSAVWQNWEQADDLGPTNLGDAPVMLSLGPDNYWMFGRYGNGRKRGDTSKQPPFVPESATLEGFDVPLKTTRFPNQFDAPGGLQPRLGGYHAWQSKDMVNWVHHGAITEKKSAWMTTAEYANGKAYFYYDFPNDQDPHVYVDADMFDGVPGENKGMAYDDPTHGSDCAIIRDLDGKFHLIVEDWSPINAQRHAWDSPLAAHAVSPDGIQDFKLLAPPVDERTKPTGETGTYKHPHWLKENPERFKTNIAEYQIHEPEQNAYGDWAAISIGGQYYLFCDYDPADSKSMSVGWFTSSSITEPFTWCGNVGKGHPDPDVMFAEGKFYLATQQPMDFVSPGPWVEDVQVRVGVDTDNDHTIDQWSDWSAVKESYDYIPGFAKQIARTPATLDLSQLPDGYGFQFEIKIKDTTENLSKPILDKIEIKF</sequence>
<dbReference type="OrthoDB" id="9760116at2"/>
<keyword evidence="1" id="KW-0732">Signal</keyword>
<dbReference type="RefSeq" id="WP_146455602.1">
    <property type="nucleotide sequence ID" value="NZ_SJPW01000002.1"/>
</dbReference>
<keyword evidence="2" id="KW-0378">Hydrolase</keyword>
<protein>
    <submittedName>
        <fullName evidence="2">Glycosyl hydrolases family 43</fullName>
    </submittedName>
</protein>
<evidence type="ECO:0000313" key="3">
    <source>
        <dbReference type="Proteomes" id="UP000318288"/>
    </source>
</evidence>
<gene>
    <name evidence="2" type="ORF">Poly51_13730</name>
</gene>
<dbReference type="Gene3D" id="2.115.10.20">
    <property type="entry name" value="Glycosyl hydrolase domain, family 43"/>
    <property type="match status" value="1"/>
</dbReference>
<organism evidence="2 3">
    <name type="scientific">Rubripirellula tenax</name>
    <dbReference type="NCBI Taxonomy" id="2528015"/>
    <lineage>
        <taxon>Bacteria</taxon>
        <taxon>Pseudomonadati</taxon>
        <taxon>Planctomycetota</taxon>
        <taxon>Planctomycetia</taxon>
        <taxon>Pirellulales</taxon>
        <taxon>Pirellulaceae</taxon>
        <taxon>Rubripirellula</taxon>
    </lineage>
</organism>
<feature type="chain" id="PRO_5023102464" evidence="1">
    <location>
        <begin position="24"/>
        <end position="503"/>
    </location>
</feature>
<dbReference type="GO" id="GO:0016787">
    <property type="term" value="F:hydrolase activity"/>
    <property type="evidence" value="ECO:0007669"/>
    <property type="project" value="UniProtKB-KW"/>
</dbReference>
<dbReference type="SUPFAM" id="SSF75005">
    <property type="entry name" value="Arabinanase/levansucrase/invertase"/>
    <property type="match status" value="1"/>
</dbReference>
<accession>A0A5C6FEH7</accession>
<evidence type="ECO:0000256" key="1">
    <source>
        <dbReference type="SAM" id="SignalP"/>
    </source>
</evidence>